<reference evidence="6 7" key="1">
    <citation type="submission" date="2018-07" db="EMBL/GenBank/DDBJ databases">
        <title>Genomic Encyclopedia of Type Strains, Phase IV (KMG-IV): sequencing the most valuable type-strain genomes for metagenomic binning, comparative biology and taxonomic classification.</title>
        <authorList>
            <person name="Goeker M."/>
        </authorList>
    </citation>
    <scope>NUCLEOTIDE SEQUENCE [LARGE SCALE GENOMIC DNA]</scope>
    <source>
        <strain evidence="6 7">DSM 44952</strain>
    </source>
</reference>
<keyword evidence="7" id="KW-1185">Reference proteome</keyword>
<evidence type="ECO:0000256" key="2">
    <source>
        <dbReference type="ARBA" id="ARBA00023125"/>
    </source>
</evidence>
<feature type="DNA-binding region" description="H-T-H motif" evidence="4">
    <location>
        <begin position="29"/>
        <end position="48"/>
    </location>
</feature>
<accession>A0A370H2C5</accession>
<evidence type="ECO:0000256" key="1">
    <source>
        <dbReference type="ARBA" id="ARBA00023015"/>
    </source>
</evidence>
<dbReference type="PROSITE" id="PS50977">
    <property type="entry name" value="HTH_TETR_2"/>
    <property type="match status" value="1"/>
</dbReference>
<dbReference type="PANTHER" id="PTHR30055:SF238">
    <property type="entry name" value="MYCOFACTOCIN BIOSYNTHESIS TRANSCRIPTIONAL REGULATOR MFTR-RELATED"/>
    <property type="match status" value="1"/>
</dbReference>
<dbReference type="SUPFAM" id="SSF46689">
    <property type="entry name" value="Homeodomain-like"/>
    <property type="match status" value="1"/>
</dbReference>
<dbReference type="PRINTS" id="PR00455">
    <property type="entry name" value="HTHTETR"/>
</dbReference>
<evidence type="ECO:0000313" key="6">
    <source>
        <dbReference type="EMBL" id="RDI50156.1"/>
    </source>
</evidence>
<dbReference type="Gene3D" id="1.10.357.10">
    <property type="entry name" value="Tetracycline Repressor, domain 2"/>
    <property type="match status" value="1"/>
</dbReference>
<evidence type="ECO:0000256" key="3">
    <source>
        <dbReference type="ARBA" id="ARBA00023163"/>
    </source>
</evidence>
<dbReference type="InterPro" id="IPR009057">
    <property type="entry name" value="Homeodomain-like_sf"/>
</dbReference>
<keyword evidence="1" id="KW-0805">Transcription regulation</keyword>
<protein>
    <submittedName>
        <fullName evidence="6">TetR family transcriptional regulator</fullName>
    </submittedName>
</protein>
<dbReference type="EMBL" id="QQAZ01000006">
    <property type="protein sequence ID" value="RDI50156.1"/>
    <property type="molecule type" value="Genomic_DNA"/>
</dbReference>
<comment type="caution">
    <text evidence="6">The sequence shown here is derived from an EMBL/GenBank/DDBJ whole genome shotgun (WGS) entry which is preliminary data.</text>
</comment>
<dbReference type="Proteomes" id="UP000255355">
    <property type="component" value="Unassembled WGS sequence"/>
</dbReference>
<dbReference type="RefSeq" id="WP_068021524.1">
    <property type="nucleotide sequence ID" value="NZ_QQAZ01000006.1"/>
</dbReference>
<dbReference type="GO" id="GO:0003700">
    <property type="term" value="F:DNA-binding transcription factor activity"/>
    <property type="evidence" value="ECO:0007669"/>
    <property type="project" value="TreeGrafter"/>
</dbReference>
<keyword evidence="3" id="KW-0804">Transcription</keyword>
<evidence type="ECO:0000313" key="7">
    <source>
        <dbReference type="Proteomes" id="UP000255355"/>
    </source>
</evidence>
<dbReference type="GO" id="GO:0000976">
    <property type="term" value="F:transcription cis-regulatory region binding"/>
    <property type="evidence" value="ECO:0007669"/>
    <property type="project" value="TreeGrafter"/>
</dbReference>
<dbReference type="STRING" id="1210089.GCA_001613165_03949"/>
<proteinExistence type="predicted"/>
<dbReference type="InterPro" id="IPR001647">
    <property type="entry name" value="HTH_TetR"/>
</dbReference>
<sequence length="200" mass="21845">MPRWESDAQGRLERAALELFESQGFERTSVAQIAGAAGLKERSFYRYFPDKREVLFAGDELEAHLVAQVEAADPGLTPIEALLTALGSAEETFRPREFLLRRGRVIAANPALAERDLIKLADIADALVPAIERRGVEPGKARFLIDVVLAIHRRAMPRWLAEPDTTLAQLMAEATAELREAVMPIAAPGSGPTSNHGGPR</sequence>
<dbReference type="Pfam" id="PF00440">
    <property type="entry name" value="TetR_N"/>
    <property type="match status" value="1"/>
</dbReference>
<gene>
    <name evidence="6" type="ORF">DFR68_106595</name>
</gene>
<dbReference type="InterPro" id="IPR041347">
    <property type="entry name" value="MftR_C"/>
</dbReference>
<organism evidence="6 7">
    <name type="scientific">Nocardia mexicana</name>
    <dbReference type="NCBI Taxonomy" id="279262"/>
    <lineage>
        <taxon>Bacteria</taxon>
        <taxon>Bacillati</taxon>
        <taxon>Actinomycetota</taxon>
        <taxon>Actinomycetes</taxon>
        <taxon>Mycobacteriales</taxon>
        <taxon>Nocardiaceae</taxon>
        <taxon>Nocardia</taxon>
    </lineage>
</organism>
<dbReference type="AlphaFoldDB" id="A0A370H2C5"/>
<name>A0A370H2C5_9NOCA</name>
<evidence type="ECO:0000256" key="4">
    <source>
        <dbReference type="PROSITE-ProRule" id="PRU00335"/>
    </source>
</evidence>
<dbReference type="OrthoDB" id="4746440at2"/>
<dbReference type="Pfam" id="PF17754">
    <property type="entry name" value="TetR_C_14"/>
    <property type="match status" value="1"/>
</dbReference>
<evidence type="ECO:0000259" key="5">
    <source>
        <dbReference type="PROSITE" id="PS50977"/>
    </source>
</evidence>
<dbReference type="InterPro" id="IPR050109">
    <property type="entry name" value="HTH-type_TetR-like_transc_reg"/>
</dbReference>
<keyword evidence="2 4" id="KW-0238">DNA-binding</keyword>
<feature type="domain" description="HTH tetR-type" evidence="5">
    <location>
        <begin position="6"/>
        <end position="66"/>
    </location>
</feature>
<dbReference type="PANTHER" id="PTHR30055">
    <property type="entry name" value="HTH-TYPE TRANSCRIPTIONAL REGULATOR RUTR"/>
    <property type="match status" value="1"/>
</dbReference>